<accession>A0A848LBP2</accession>
<keyword evidence="2" id="KW-1185">Reference proteome</keyword>
<dbReference type="InterPro" id="IPR002763">
    <property type="entry name" value="DUF72"/>
</dbReference>
<dbReference type="Proteomes" id="UP000518300">
    <property type="component" value="Unassembled WGS sequence"/>
</dbReference>
<comment type="caution">
    <text evidence="1">The sequence shown here is derived from an EMBL/GenBank/DDBJ whole genome shotgun (WGS) entry which is preliminary data.</text>
</comment>
<reference evidence="1 2" key="1">
    <citation type="submission" date="2020-04" db="EMBL/GenBank/DDBJ databases">
        <title>Draft genome of Pyxidicoccus fallax type strain.</title>
        <authorList>
            <person name="Whitworth D.E."/>
        </authorList>
    </citation>
    <scope>NUCLEOTIDE SEQUENCE [LARGE SCALE GENOMIC DNA]</scope>
    <source>
        <strain evidence="1 2">DSM 14698</strain>
    </source>
</reference>
<dbReference type="PANTHER" id="PTHR30348">
    <property type="entry name" value="UNCHARACTERIZED PROTEIN YECE"/>
    <property type="match status" value="1"/>
</dbReference>
<name>A0A848LBP2_9BACT</name>
<sequence length="238" mass="26830">MGTPWYVGCAGWSLSSAVGAHFPSEGTHLERYARVFPAVEINTSFYRPHQPATYARWRDSVPEAFRFSVKVPKVITHERRLRDVREPLERFLGEAGHLEEKLGCLLVQLPPTLRYEPEAAGPFFQALRERTGTGIVCEPRHLTWFAEEPRLLLEEHRVGFVRADPPAVSAAPPPDGHVVYYRLHGSPKMYHSEYSETYLDGLAAELSAHQRAGRQVWCIFDNTASGAAVPNALSLLRR</sequence>
<dbReference type="Pfam" id="PF01904">
    <property type="entry name" value="DUF72"/>
    <property type="match status" value="1"/>
</dbReference>
<dbReference type="InterPro" id="IPR036520">
    <property type="entry name" value="UPF0759_sf"/>
</dbReference>
<evidence type="ECO:0000313" key="2">
    <source>
        <dbReference type="Proteomes" id="UP000518300"/>
    </source>
</evidence>
<evidence type="ECO:0000313" key="1">
    <source>
        <dbReference type="EMBL" id="NMO15914.1"/>
    </source>
</evidence>
<gene>
    <name evidence="1" type="ORF">HG543_13785</name>
</gene>
<dbReference type="Gene3D" id="3.20.20.410">
    <property type="entry name" value="Protein of unknown function UPF0759"/>
    <property type="match status" value="1"/>
</dbReference>
<dbReference type="EMBL" id="JABBJJ010000051">
    <property type="protein sequence ID" value="NMO15914.1"/>
    <property type="molecule type" value="Genomic_DNA"/>
</dbReference>
<dbReference type="RefSeq" id="WP_169345202.1">
    <property type="nucleotide sequence ID" value="NZ_JABBJJ010000051.1"/>
</dbReference>
<proteinExistence type="predicted"/>
<dbReference type="PANTHER" id="PTHR30348:SF14">
    <property type="entry name" value="BLR8050 PROTEIN"/>
    <property type="match status" value="1"/>
</dbReference>
<dbReference type="SUPFAM" id="SSF117396">
    <property type="entry name" value="TM1631-like"/>
    <property type="match status" value="1"/>
</dbReference>
<dbReference type="AlphaFoldDB" id="A0A848LBP2"/>
<organism evidence="1 2">
    <name type="scientific">Pyxidicoccus fallax</name>
    <dbReference type="NCBI Taxonomy" id="394095"/>
    <lineage>
        <taxon>Bacteria</taxon>
        <taxon>Pseudomonadati</taxon>
        <taxon>Myxococcota</taxon>
        <taxon>Myxococcia</taxon>
        <taxon>Myxococcales</taxon>
        <taxon>Cystobacterineae</taxon>
        <taxon>Myxococcaceae</taxon>
        <taxon>Pyxidicoccus</taxon>
    </lineage>
</organism>
<protein>
    <submittedName>
        <fullName evidence="1">DUF72 domain-containing protein</fullName>
    </submittedName>
</protein>